<keyword evidence="3" id="KW-1185">Reference proteome</keyword>
<gene>
    <name evidence="2" type="ORF">FYJ35_04120</name>
</gene>
<reference evidence="2 3" key="1">
    <citation type="submission" date="2019-08" db="EMBL/GenBank/DDBJ databases">
        <title>In-depth cultivation of the pig gut microbiome towards novel bacterial diversity and tailored functional studies.</title>
        <authorList>
            <person name="Wylensek D."/>
            <person name="Hitch T.C.A."/>
            <person name="Clavel T."/>
        </authorList>
    </citation>
    <scope>NUCLEOTIDE SEQUENCE [LARGE SCALE GENOMIC DNA]</scope>
    <source>
        <strain evidence="2 3">Oil+RF-744-WCA-WT-11</strain>
    </source>
</reference>
<dbReference type="InterPro" id="IPR042267">
    <property type="entry name" value="VTC_sf"/>
</dbReference>
<dbReference type="Pfam" id="PF09359">
    <property type="entry name" value="VTC"/>
    <property type="match status" value="1"/>
</dbReference>
<name>A0A6L5X5N0_9FIRM</name>
<dbReference type="InterPro" id="IPR018966">
    <property type="entry name" value="VTC_domain"/>
</dbReference>
<dbReference type="GO" id="GO:0006799">
    <property type="term" value="P:polyphosphate biosynthetic process"/>
    <property type="evidence" value="ECO:0007669"/>
    <property type="project" value="UniProtKB-ARBA"/>
</dbReference>
<evidence type="ECO:0000259" key="1">
    <source>
        <dbReference type="Pfam" id="PF09359"/>
    </source>
</evidence>
<dbReference type="Proteomes" id="UP000481852">
    <property type="component" value="Unassembled WGS sequence"/>
</dbReference>
<dbReference type="Gene3D" id="3.20.100.30">
    <property type="entry name" value="VTC, catalytic tunnel domain"/>
    <property type="match status" value="1"/>
</dbReference>
<dbReference type="AlphaFoldDB" id="A0A6L5X5N0"/>
<proteinExistence type="predicted"/>
<evidence type="ECO:0000313" key="3">
    <source>
        <dbReference type="Proteomes" id="UP000481852"/>
    </source>
</evidence>
<dbReference type="CDD" id="cd07750">
    <property type="entry name" value="PolyPPase_VTC_like"/>
    <property type="match status" value="1"/>
</dbReference>
<protein>
    <submittedName>
        <fullName evidence="2">Polyphosphate polymerase domain-containing protein</fullName>
    </submittedName>
</protein>
<sequence>MHRHAERKNRMAGKKEQTILTFQRTEVKYRMSRAQYQGFMEHTKMLRVPDEAYPHSLILNIYYDTEHDELVTRSLDKPVYKEKLRVRSYGIPGKRSPVFVELKKKYDGIVYKRRSEMSLREAENFLQRGIRPALDSQINRELEYFRAFYRPHPAMVLCYDRDSYQGAFDPDFRMTIDRNIRYREQDLRLEDGDGGSPLRTETPYLMELKVGDALPIEMARILSELRIFPASFSKYGEAYRISHSRADVSVQAACR</sequence>
<comment type="caution">
    <text evidence="2">The sequence shown here is derived from an EMBL/GenBank/DDBJ whole genome shotgun (WGS) entry which is preliminary data.</text>
</comment>
<feature type="domain" description="VTC" evidence="1">
    <location>
        <begin position="24"/>
        <end position="242"/>
    </location>
</feature>
<accession>A0A6L5X5N0</accession>
<organism evidence="2 3">
    <name type="scientific">Porcincola intestinalis</name>
    <dbReference type="NCBI Taxonomy" id="2606632"/>
    <lineage>
        <taxon>Bacteria</taxon>
        <taxon>Bacillati</taxon>
        <taxon>Bacillota</taxon>
        <taxon>Clostridia</taxon>
        <taxon>Lachnospirales</taxon>
        <taxon>Lachnospiraceae</taxon>
        <taxon>Porcincola</taxon>
    </lineage>
</organism>
<evidence type="ECO:0000313" key="2">
    <source>
        <dbReference type="EMBL" id="MSS14236.1"/>
    </source>
</evidence>
<dbReference type="EMBL" id="VULZ01000003">
    <property type="protein sequence ID" value="MSS14236.1"/>
    <property type="molecule type" value="Genomic_DNA"/>
</dbReference>